<keyword evidence="6 9" id="KW-1133">Transmembrane helix</keyword>
<evidence type="ECO:0000313" key="10">
    <source>
        <dbReference type="EMBL" id="RIA56882.1"/>
    </source>
</evidence>
<evidence type="ECO:0000256" key="5">
    <source>
        <dbReference type="ARBA" id="ARBA00022692"/>
    </source>
</evidence>
<name>A0A397Q728_9HYPH</name>
<dbReference type="GO" id="GO:0005886">
    <property type="term" value="C:plasma membrane"/>
    <property type="evidence" value="ECO:0007669"/>
    <property type="project" value="UniProtKB-SubCell"/>
</dbReference>
<keyword evidence="4" id="KW-0997">Cell inner membrane</keyword>
<comment type="similarity">
    <text evidence="8">Belongs to the TsuA/YedE (TC 9.B.102) family.</text>
</comment>
<evidence type="ECO:0000256" key="3">
    <source>
        <dbReference type="ARBA" id="ARBA00022475"/>
    </source>
</evidence>
<keyword evidence="5 9" id="KW-0812">Transmembrane</keyword>
<evidence type="ECO:0000313" key="11">
    <source>
        <dbReference type="Proteomes" id="UP000266273"/>
    </source>
</evidence>
<gene>
    <name evidence="10" type="ORF">BXY53_1995</name>
</gene>
<organism evidence="10 11">
    <name type="scientific">Dichotomicrobium thermohalophilum</name>
    <dbReference type="NCBI Taxonomy" id="933063"/>
    <lineage>
        <taxon>Bacteria</taxon>
        <taxon>Pseudomonadati</taxon>
        <taxon>Pseudomonadota</taxon>
        <taxon>Alphaproteobacteria</taxon>
        <taxon>Hyphomicrobiales</taxon>
        <taxon>Hyphomicrobiaceae</taxon>
        <taxon>Dichotomicrobium</taxon>
    </lineage>
</organism>
<feature type="transmembrane region" description="Helical" evidence="9">
    <location>
        <begin position="49"/>
        <end position="68"/>
    </location>
</feature>
<dbReference type="PANTHER" id="PTHR30574">
    <property type="entry name" value="INNER MEMBRANE PROTEIN YEDE"/>
    <property type="match status" value="1"/>
</dbReference>
<dbReference type="InterPro" id="IPR007272">
    <property type="entry name" value="Sulf_transp_TsuA/YedE"/>
</dbReference>
<evidence type="ECO:0000256" key="2">
    <source>
        <dbReference type="ARBA" id="ARBA00022448"/>
    </source>
</evidence>
<evidence type="ECO:0000256" key="9">
    <source>
        <dbReference type="SAM" id="Phobius"/>
    </source>
</evidence>
<evidence type="ECO:0000256" key="6">
    <source>
        <dbReference type="ARBA" id="ARBA00022989"/>
    </source>
</evidence>
<dbReference type="AlphaFoldDB" id="A0A397Q728"/>
<keyword evidence="7 9" id="KW-0472">Membrane</keyword>
<dbReference type="PANTHER" id="PTHR30574:SF1">
    <property type="entry name" value="SULPHUR TRANSPORT DOMAIN-CONTAINING PROTEIN"/>
    <property type="match status" value="1"/>
</dbReference>
<evidence type="ECO:0008006" key="12">
    <source>
        <dbReference type="Google" id="ProtNLM"/>
    </source>
</evidence>
<keyword evidence="3" id="KW-1003">Cell membrane</keyword>
<keyword evidence="2" id="KW-0813">Transport</keyword>
<evidence type="ECO:0000256" key="7">
    <source>
        <dbReference type="ARBA" id="ARBA00023136"/>
    </source>
</evidence>
<reference evidence="10 11" key="1">
    <citation type="submission" date="2018-08" db="EMBL/GenBank/DDBJ databases">
        <title>Genomic Encyclopedia of Archaeal and Bacterial Type Strains, Phase II (KMG-II): from individual species to whole genera.</title>
        <authorList>
            <person name="Goeker M."/>
        </authorList>
    </citation>
    <scope>NUCLEOTIDE SEQUENCE [LARGE SCALE GENOMIC DNA]</scope>
    <source>
        <strain evidence="10 11">DSM 5002</strain>
    </source>
</reference>
<feature type="transmembrane region" description="Helical" evidence="9">
    <location>
        <begin position="6"/>
        <end position="28"/>
    </location>
</feature>
<comment type="subcellular location">
    <subcellularLocation>
        <location evidence="1">Cell inner membrane</location>
        <topology evidence="1">Multi-pass membrane protein</topology>
    </subcellularLocation>
</comment>
<evidence type="ECO:0000256" key="1">
    <source>
        <dbReference type="ARBA" id="ARBA00004429"/>
    </source>
</evidence>
<comment type="caution">
    <text evidence="10">The sequence shown here is derived from an EMBL/GenBank/DDBJ whole genome shotgun (WGS) entry which is preliminary data.</text>
</comment>
<accession>A0A397Q728</accession>
<proteinExistence type="inferred from homology"/>
<sequence length="142" mass="14389">MTEFTPFASLFGGVMIGLSAVLLMLVLGRVMGATGILTGFVNPTSGTDWSWRAAVLAGMVSAPLVYFAVTGGMPTIEVPVSTPLMLLGGFIVGIGVTFGSGCTSGHGVCGMARLSGRSITATLTFMVATAATVFVIRHVLGG</sequence>
<dbReference type="OrthoDB" id="9814020at2"/>
<dbReference type="RefSeq" id="WP_119061635.1">
    <property type="nucleotide sequence ID" value="NZ_QXDF01000001.1"/>
</dbReference>
<protein>
    <recommendedName>
        <fullName evidence="12">Sulphur transport domain-containing protein</fullName>
    </recommendedName>
</protein>
<evidence type="ECO:0000256" key="4">
    <source>
        <dbReference type="ARBA" id="ARBA00022519"/>
    </source>
</evidence>
<keyword evidence="11" id="KW-1185">Reference proteome</keyword>
<dbReference type="EMBL" id="QXDF01000001">
    <property type="protein sequence ID" value="RIA56882.1"/>
    <property type="molecule type" value="Genomic_DNA"/>
</dbReference>
<dbReference type="Proteomes" id="UP000266273">
    <property type="component" value="Unassembled WGS sequence"/>
</dbReference>
<evidence type="ECO:0000256" key="8">
    <source>
        <dbReference type="ARBA" id="ARBA00035655"/>
    </source>
</evidence>
<feature type="transmembrane region" description="Helical" evidence="9">
    <location>
        <begin position="119"/>
        <end position="140"/>
    </location>
</feature>
<feature type="transmembrane region" description="Helical" evidence="9">
    <location>
        <begin position="80"/>
        <end position="98"/>
    </location>
</feature>